<dbReference type="Gene3D" id="3.40.50.1460">
    <property type="match status" value="1"/>
</dbReference>
<feature type="domain" description="Peptidase C14A caspase catalytic" evidence="2">
    <location>
        <begin position="70"/>
        <end position="353"/>
    </location>
</feature>
<sequence length="357" mass="40600">MADETDSCLLRCKNNEQIHEHSSDSNDEPCGFDAKNLIENRSTSKQQRTNYSDRKIDVRLDTALGKKPDQREPIRGSALFVVNQTFQKHTKYRSGAEKVLIYLKSVFVDKLGFQQLNKGNDFNLSLDELDDVIAKAISKDYSNTDFFVFAISTHGEERPRGSDQFEHALLCADDQYKSTMDIFIIQACRTRSDSNKTGSKSFDDGHKFVVLSKAEARDSESKSIYNVQADDIVDANNKVYIKEEANTEEKANTKVNTEDEASDTVIPRINIPKDCLVVFAIQSGMSAARDRDDGSILLHYLNETMKKCTSQPQINFLDILTKTAFKMYVRETDIRKIVSVFHHRLTKDILIPQHCQT</sequence>
<comment type="caution">
    <text evidence="3">The sequence shown here is derived from an EMBL/GenBank/DDBJ whole genome shotgun (WGS) entry which is preliminary data.</text>
</comment>
<dbReference type="EMBL" id="JBJQND010000003">
    <property type="protein sequence ID" value="KAL3883637.1"/>
    <property type="molecule type" value="Genomic_DNA"/>
</dbReference>
<proteinExistence type="inferred from homology"/>
<dbReference type="InterPro" id="IPR029030">
    <property type="entry name" value="Caspase-like_dom_sf"/>
</dbReference>
<evidence type="ECO:0000313" key="3">
    <source>
        <dbReference type="EMBL" id="KAL3883637.1"/>
    </source>
</evidence>
<accession>A0ABD3XBK3</accession>
<dbReference type="Proteomes" id="UP001634394">
    <property type="component" value="Unassembled WGS sequence"/>
</dbReference>
<dbReference type="AlphaFoldDB" id="A0ABD3XBK3"/>
<dbReference type="SUPFAM" id="SSF52129">
    <property type="entry name" value="Caspase-like"/>
    <property type="match status" value="1"/>
</dbReference>
<evidence type="ECO:0000313" key="4">
    <source>
        <dbReference type="Proteomes" id="UP001634394"/>
    </source>
</evidence>
<comment type="similarity">
    <text evidence="1">Belongs to the peptidase C14A family.</text>
</comment>
<evidence type="ECO:0000256" key="1">
    <source>
        <dbReference type="ARBA" id="ARBA00010134"/>
    </source>
</evidence>
<dbReference type="InterPro" id="IPR011600">
    <property type="entry name" value="Pept_C14_caspase"/>
</dbReference>
<name>A0ABD3XBK3_SINWO</name>
<evidence type="ECO:0000259" key="2">
    <source>
        <dbReference type="SMART" id="SM00115"/>
    </source>
</evidence>
<dbReference type="Pfam" id="PF00656">
    <property type="entry name" value="Peptidase_C14"/>
    <property type="match status" value="1"/>
</dbReference>
<keyword evidence="4" id="KW-1185">Reference proteome</keyword>
<reference evidence="3 4" key="1">
    <citation type="submission" date="2024-11" db="EMBL/GenBank/DDBJ databases">
        <title>Chromosome-level genome assembly of the freshwater bivalve Anodonta woodiana.</title>
        <authorList>
            <person name="Chen X."/>
        </authorList>
    </citation>
    <scope>NUCLEOTIDE SEQUENCE [LARGE SCALE GENOMIC DNA]</scope>
    <source>
        <strain evidence="3">MN2024</strain>
        <tissue evidence="3">Gills</tissue>
    </source>
</reference>
<organism evidence="3 4">
    <name type="scientific">Sinanodonta woodiana</name>
    <name type="common">Chinese pond mussel</name>
    <name type="synonym">Anodonta woodiana</name>
    <dbReference type="NCBI Taxonomy" id="1069815"/>
    <lineage>
        <taxon>Eukaryota</taxon>
        <taxon>Metazoa</taxon>
        <taxon>Spiralia</taxon>
        <taxon>Lophotrochozoa</taxon>
        <taxon>Mollusca</taxon>
        <taxon>Bivalvia</taxon>
        <taxon>Autobranchia</taxon>
        <taxon>Heteroconchia</taxon>
        <taxon>Palaeoheterodonta</taxon>
        <taxon>Unionida</taxon>
        <taxon>Unionoidea</taxon>
        <taxon>Unionidae</taxon>
        <taxon>Unioninae</taxon>
        <taxon>Sinanodonta</taxon>
    </lineage>
</organism>
<protein>
    <recommendedName>
        <fullName evidence="2">Peptidase C14A caspase catalytic domain-containing protein</fullName>
    </recommendedName>
</protein>
<gene>
    <name evidence="3" type="ORF">ACJMK2_029879</name>
</gene>
<dbReference type="SMART" id="SM00115">
    <property type="entry name" value="CASc"/>
    <property type="match status" value="1"/>
</dbReference>
<dbReference type="InterPro" id="IPR015917">
    <property type="entry name" value="Pept_C14A"/>
</dbReference>